<sequence length="236" mass="27263">MLLPNWLTHWERRRRGQPWGFIAFRAACYKDEARWTEFKMEVERIVANQFERTTIPASEIPRVKEAREKFAIQWIEDDTSIILNADALREKYNELRSNVPSAFSQELFLCATPKSVDSVLTTDTLDRPTADSAWWRAGAPFLVAVAANDDPGLEEGHEERDWFRPVFKVAIETVVNELWWLIDSDIMPLRRVTRYTRGHDELGATGTSNGDGLDDIWWTIAPSPERLRKRRTATGA</sequence>
<protein>
    <submittedName>
        <fullName evidence="1">Uncharacterized protein</fullName>
    </submittedName>
</protein>
<proteinExistence type="predicted"/>
<comment type="caution">
    <text evidence="1">The sequence shown here is derived from an EMBL/GenBank/DDBJ whole genome shotgun (WGS) entry which is preliminary data.</text>
</comment>
<accession>A0ACC2K155</accession>
<dbReference type="EMBL" id="JAPUUL010000027">
    <property type="protein sequence ID" value="KAJ8133269.1"/>
    <property type="molecule type" value="Genomic_DNA"/>
</dbReference>
<dbReference type="Proteomes" id="UP001153332">
    <property type="component" value="Unassembled WGS sequence"/>
</dbReference>
<gene>
    <name evidence="1" type="ORF">O1611_g357</name>
</gene>
<reference evidence="1" key="1">
    <citation type="submission" date="2022-12" db="EMBL/GenBank/DDBJ databases">
        <title>Genome Sequence of Lasiodiplodia mahajangana.</title>
        <authorList>
            <person name="Buettner E."/>
        </authorList>
    </citation>
    <scope>NUCLEOTIDE SEQUENCE</scope>
    <source>
        <strain evidence="1">VT137</strain>
    </source>
</reference>
<organism evidence="1 2">
    <name type="scientific">Lasiodiplodia mahajangana</name>
    <dbReference type="NCBI Taxonomy" id="1108764"/>
    <lineage>
        <taxon>Eukaryota</taxon>
        <taxon>Fungi</taxon>
        <taxon>Dikarya</taxon>
        <taxon>Ascomycota</taxon>
        <taxon>Pezizomycotina</taxon>
        <taxon>Dothideomycetes</taxon>
        <taxon>Dothideomycetes incertae sedis</taxon>
        <taxon>Botryosphaeriales</taxon>
        <taxon>Botryosphaeriaceae</taxon>
        <taxon>Lasiodiplodia</taxon>
    </lineage>
</organism>
<evidence type="ECO:0000313" key="1">
    <source>
        <dbReference type="EMBL" id="KAJ8133269.1"/>
    </source>
</evidence>
<name>A0ACC2K155_9PEZI</name>
<evidence type="ECO:0000313" key="2">
    <source>
        <dbReference type="Proteomes" id="UP001153332"/>
    </source>
</evidence>
<keyword evidence="2" id="KW-1185">Reference proteome</keyword>